<feature type="region of interest" description="Disordered" evidence="2">
    <location>
        <begin position="138"/>
        <end position="169"/>
    </location>
</feature>
<dbReference type="InterPro" id="IPR013320">
    <property type="entry name" value="ConA-like_dom_sf"/>
</dbReference>
<evidence type="ECO:0000259" key="4">
    <source>
        <dbReference type="PROSITE" id="PS51762"/>
    </source>
</evidence>
<dbReference type="CDD" id="cd08023">
    <property type="entry name" value="GH16_laminarinase_like"/>
    <property type="match status" value="1"/>
</dbReference>
<feature type="chain" id="PRO_5010384776" evidence="3">
    <location>
        <begin position="24"/>
        <end position="616"/>
    </location>
</feature>
<keyword evidence="3" id="KW-0732">Signal</keyword>
<evidence type="ECO:0000256" key="3">
    <source>
        <dbReference type="SAM" id="SignalP"/>
    </source>
</evidence>
<dbReference type="InterPro" id="IPR008964">
    <property type="entry name" value="Invasin/intimin_cell_adhesion"/>
</dbReference>
<evidence type="ECO:0000256" key="1">
    <source>
        <dbReference type="ARBA" id="ARBA00006865"/>
    </source>
</evidence>
<dbReference type="PANTHER" id="PTHR10963">
    <property type="entry name" value="GLYCOSYL HYDROLASE-RELATED"/>
    <property type="match status" value="1"/>
</dbReference>
<accession>A0A1I3KLB5</accession>
<dbReference type="SUPFAM" id="SSF49899">
    <property type="entry name" value="Concanavalin A-like lectins/glucanases"/>
    <property type="match status" value="1"/>
</dbReference>
<proteinExistence type="inferred from homology"/>
<dbReference type="Pfam" id="PF00722">
    <property type="entry name" value="Glyco_hydro_16"/>
    <property type="match status" value="1"/>
</dbReference>
<dbReference type="PROSITE" id="PS51762">
    <property type="entry name" value="GH16_2"/>
    <property type="match status" value="1"/>
</dbReference>
<feature type="region of interest" description="Disordered" evidence="2">
    <location>
        <begin position="35"/>
        <end position="56"/>
    </location>
</feature>
<feature type="region of interest" description="Disordered" evidence="2">
    <location>
        <begin position="358"/>
        <end position="386"/>
    </location>
</feature>
<dbReference type="PANTHER" id="PTHR10963:SF55">
    <property type="entry name" value="GLYCOSIDE HYDROLASE FAMILY 16 PROTEIN"/>
    <property type="match status" value="1"/>
</dbReference>
<feature type="compositionally biased region" description="Low complexity" evidence="2">
    <location>
        <begin position="38"/>
        <end position="47"/>
    </location>
</feature>
<protein>
    <submittedName>
        <fullName evidence="5">Ig-like domain (Group 2)</fullName>
    </submittedName>
</protein>
<gene>
    <name evidence="5" type="ORF">SAMN04487775_10535</name>
</gene>
<dbReference type="EMBL" id="FORI01000005">
    <property type="protein sequence ID" value="SFI73293.1"/>
    <property type="molecule type" value="Genomic_DNA"/>
</dbReference>
<name>A0A1I3KLB5_9SPIR</name>
<dbReference type="AlphaFoldDB" id="A0A1I3KLB5"/>
<evidence type="ECO:0000313" key="5">
    <source>
        <dbReference type="EMBL" id="SFI73293.1"/>
    </source>
</evidence>
<dbReference type="InterPro" id="IPR000757">
    <property type="entry name" value="Beta-glucanase-like"/>
</dbReference>
<dbReference type="Gene3D" id="2.60.40.1080">
    <property type="match status" value="1"/>
</dbReference>
<dbReference type="Pfam" id="PF02368">
    <property type="entry name" value="Big_2"/>
    <property type="match status" value="1"/>
</dbReference>
<comment type="similarity">
    <text evidence="1">Belongs to the glycosyl hydrolase 16 family.</text>
</comment>
<dbReference type="SUPFAM" id="SSF49373">
    <property type="entry name" value="Invasin/intimin cell-adhesion fragments"/>
    <property type="match status" value="1"/>
</dbReference>
<dbReference type="GO" id="GO:0004553">
    <property type="term" value="F:hydrolase activity, hydrolyzing O-glycosyl compounds"/>
    <property type="evidence" value="ECO:0007669"/>
    <property type="project" value="InterPro"/>
</dbReference>
<feature type="signal peptide" evidence="3">
    <location>
        <begin position="1"/>
        <end position="23"/>
    </location>
</feature>
<dbReference type="RefSeq" id="WP_074931368.1">
    <property type="nucleotide sequence ID" value="NZ_FORI01000005.1"/>
</dbReference>
<reference evidence="6" key="1">
    <citation type="submission" date="2016-10" db="EMBL/GenBank/DDBJ databases">
        <authorList>
            <person name="Varghese N."/>
            <person name="Submissions S."/>
        </authorList>
    </citation>
    <scope>NUCLEOTIDE SEQUENCE [LARGE SCALE GENOMIC DNA]</scope>
    <source>
        <strain evidence="6">XBD1002</strain>
    </source>
</reference>
<feature type="compositionally biased region" description="Polar residues" evidence="2">
    <location>
        <begin position="377"/>
        <end position="386"/>
    </location>
</feature>
<evidence type="ECO:0000256" key="2">
    <source>
        <dbReference type="SAM" id="MobiDB-lite"/>
    </source>
</evidence>
<organism evidence="5 6">
    <name type="scientific">Treponema bryantii</name>
    <dbReference type="NCBI Taxonomy" id="163"/>
    <lineage>
        <taxon>Bacteria</taxon>
        <taxon>Pseudomonadati</taxon>
        <taxon>Spirochaetota</taxon>
        <taxon>Spirochaetia</taxon>
        <taxon>Spirochaetales</taxon>
        <taxon>Treponemataceae</taxon>
        <taxon>Treponema</taxon>
    </lineage>
</organism>
<dbReference type="Proteomes" id="UP000182737">
    <property type="component" value="Unassembled WGS sequence"/>
</dbReference>
<keyword evidence="6" id="KW-1185">Reference proteome</keyword>
<dbReference type="InterPro" id="IPR003343">
    <property type="entry name" value="Big_2"/>
</dbReference>
<feature type="compositionally biased region" description="Polar residues" evidence="2">
    <location>
        <begin position="148"/>
        <end position="164"/>
    </location>
</feature>
<dbReference type="InterPro" id="IPR050546">
    <property type="entry name" value="Glycosyl_Hydrlase_16"/>
</dbReference>
<dbReference type="Gene3D" id="2.60.120.200">
    <property type="match status" value="1"/>
</dbReference>
<dbReference type="SMART" id="SM00635">
    <property type="entry name" value="BID_2"/>
    <property type="match status" value="1"/>
</dbReference>
<evidence type="ECO:0000313" key="6">
    <source>
        <dbReference type="Proteomes" id="UP000182737"/>
    </source>
</evidence>
<sequence length="616" mass="67168">MKKFKLLFTLIFASLLISFTNISCDISWTTTDEINSENNDNPNNGNNDDPKTEPSDTEVVVTSLSISGASEITVGGTITLTANVTPSTAIVTWSSNNTKIATVSNEGIVTGVKTGNVTITAKAGKKSKSKTITVTAASSSEEGVITDDSASPVASSSTNPTSNPAVPATRKTVTIPDNALIIFDSEKGIDKIDNRSTWGNATLTNVTVDGKTVKKYELGTGDARAFVGNLTQTFDFPRSSIIYLSVYANNNFKFAYHPGEGGDISQTVKWPGSWDWYSVFKIMTGETSMSSIAFSSESNQIFYIDHIYIIPAGEEPEAWNDETASAGAEPKKAIGTPLNITGLEDYTLVWADDFTDAERDSDGTPLSSNWGYDIGRGQSNNSDGTNPNNWAWGNGETQWYSDNDKDNTWVSNGTLKIRAIKETGPDNNATHTSGRIVTRNVPGRQWEHGYIEMRAKIPVERGVWPAFWMLDNDIYNGQGWPLSGEIDIMESSTSIWGVDKVYGTLHCEAGSGGNPIYTAGTVLDDIAGEWHTYAVKWDENSITWYYDGEPAYWTLGKNAYDSDATYTPSNNSKSAWPYDESFYIIINLAVGGNLGGTIGNWTESTMTIDYVRVYQK</sequence>
<dbReference type="GO" id="GO:0005975">
    <property type="term" value="P:carbohydrate metabolic process"/>
    <property type="evidence" value="ECO:0007669"/>
    <property type="project" value="InterPro"/>
</dbReference>
<feature type="domain" description="GH16" evidence="4">
    <location>
        <begin position="359"/>
        <end position="616"/>
    </location>
</feature>